<dbReference type="EMBL" id="SMAO01000002">
    <property type="protein sequence ID" value="TCT23178.1"/>
    <property type="molecule type" value="Genomic_DNA"/>
</dbReference>
<dbReference type="AlphaFoldDB" id="A0A4R3N275"/>
<keyword evidence="6 11" id="KW-0067">ATP-binding</keyword>
<gene>
    <name evidence="11" type="primary">kdpC</name>
    <name evidence="12" type="ORF">EDC35_102515</name>
</gene>
<comment type="caution">
    <text evidence="12">The sequence shown here is derived from an EMBL/GenBank/DDBJ whole genome shotgun (WGS) entry which is preliminary data.</text>
</comment>
<sequence>MTALIRPAVSLFLLLSVLTGILYPLAVTGIAQTLFPVTASGSLIVRDGRPVGSALIGQSFTDPKYFWGRPSATAGQPYNGAASGGSNLGPLNPALVEAVKERIAALKAADPDNQRPIPGDLVTASGSGLDPHISPAAAAYQVGRIARARRMEVERVAILVARNTEGRQFGLFGEPRVNVLALNLALDAEDGLADSMRP</sequence>
<keyword evidence="1 11" id="KW-0813">Transport</keyword>
<protein>
    <recommendedName>
        <fullName evidence="11">Potassium-transporting ATPase KdpC subunit</fullName>
    </recommendedName>
    <alternativeName>
        <fullName evidence="11">ATP phosphohydrolase [potassium-transporting] C chain</fullName>
    </alternativeName>
    <alternativeName>
        <fullName evidence="11">Potassium-binding and translocating subunit C</fullName>
    </alternativeName>
    <alternativeName>
        <fullName evidence="11">Potassium-translocating ATPase C chain</fullName>
    </alternativeName>
</protein>
<comment type="subunit">
    <text evidence="11">The system is composed of three essential subunits: KdpA, KdpB and KdpC.</text>
</comment>
<dbReference type="Pfam" id="PF02669">
    <property type="entry name" value="KdpC"/>
    <property type="match status" value="1"/>
</dbReference>
<dbReference type="HAMAP" id="MF_00276">
    <property type="entry name" value="KdpC"/>
    <property type="match status" value="1"/>
</dbReference>
<keyword evidence="4 11" id="KW-0812">Transmembrane</keyword>
<dbReference type="GO" id="GO:0005524">
    <property type="term" value="F:ATP binding"/>
    <property type="evidence" value="ECO:0007669"/>
    <property type="project" value="UniProtKB-UniRule"/>
</dbReference>
<evidence type="ECO:0000256" key="9">
    <source>
        <dbReference type="ARBA" id="ARBA00023065"/>
    </source>
</evidence>
<dbReference type="NCBIfam" id="TIGR00681">
    <property type="entry name" value="kdpC"/>
    <property type="match status" value="1"/>
</dbReference>
<keyword evidence="5 11" id="KW-0547">Nucleotide-binding</keyword>
<keyword evidence="10 11" id="KW-0472">Membrane</keyword>
<evidence type="ECO:0000256" key="11">
    <source>
        <dbReference type="HAMAP-Rule" id="MF_00276"/>
    </source>
</evidence>
<name>A0A4R3N275_9GAMM</name>
<evidence type="ECO:0000256" key="5">
    <source>
        <dbReference type="ARBA" id="ARBA00022741"/>
    </source>
</evidence>
<evidence type="ECO:0000256" key="3">
    <source>
        <dbReference type="ARBA" id="ARBA00022538"/>
    </source>
</evidence>
<keyword evidence="8 11" id="KW-1133">Transmembrane helix</keyword>
<evidence type="ECO:0000313" key="13">
    <source>
        <dbReference type="Proteomes" id="UP000295717"/>
    </source>
</evidence>
<dbReference type="OrthoDB" id="9788285at2"/>
<evidence type="ECO:0000256" key="8">
    <source>
        <dbReference type="ARBA" id="ARBA00022989"/>
    </source>
</evidence>
<dbReference type="PIRSF" id="PIRSF001296">
    <property type="entry name" value="K_ATPase_KdpC"/>
    <property type="match status" value="1"/>
</dbReference>
<evidence type="ECO:0000313" key="12">
    <source>
        <dbReference type="EMBL" id="TCT23178.1"/>
    </source>
</evidence>
<evidence type="ECO:0000256" key="1">
    <source>
        <dbReference type="ARBA" id="ARBA00022448"/>
    </source>
</evidence>
<dbReference type="GO" id="GO:0005886">
    <property type="term" value="C:plasma membrane"/>
    <property type="evidence" value="ECO:0007669"/>
    <property type="project" value="UniProtKB-SubCell"/>
</dbReference>
<evidence type="ECO:0000256" key="7">
    <source>
        <dbReference type="ARBA" id="ARBA00022958"/>
    </source>
</evidence>
<keyword evidence="3 11" id="KW-0633">Potassium transport</keyword>
<dbReference type="RefSeq" id="WP_132976278.1">
    <property type="nucleotide sequence ID" value="NZ_SMAO01000002.1"/>
</dbReference>
<dbReference type="Proteomes" id="UP000295717">
    <property type="component" value="Unassembled WGS sequence"/>
</dbReference>
<dbReference type="InterPro" id="IPR003820">
    <property type="entry name" value="KdpC"/>
</dbReference>
<comment type="subcellular location">
    <subcellularLocation>
        <location evidence="11">Cell membrane</location>
        <topology evidence="11">Single-pass membrane protein</topology>
    </subcellularLocation>
</comment>
<evidence type="ECO:0000256" key="4">
    <source>
        <dbReference type="ARBA" id="ARBA00022692"/>
    </source>
</evidence>
<dbReference type="PANTHER" id="PTHR30042">
    <property type="entry name" value="POTASSIUM-TRANSPORTING ATPASE C CHAIN"/>
    <property type="match status" value="1"/>
</dbReference>
<dbReference type="NCBIfam" id="NF001454">
    <property type="entry name" value="PRK00315.1"/>
    <property type="match status" value="1"/>
</dbReference>
<keyword evidence="9 11" id="KW-0406">Ion transport</keyword>
<dbReference type="GO" id="GO:0008556">
    <property type="term" value="F:P-type potassium transmembrane transporter activity"/>
    <property type="evidence" value="ECO:0007669"/>
    <property type="project" value="InterPro"/>
</dbReference>
<evidence type="ECO:0000256" key="2">
    <source>
        <dbReference type="ARBA" id="ARBA00022475"/>
    </source>
</evidence>
<comment type="similarity">
    <text evidence="11">Belongs to the KdpC family.</text>
</comment>
<evidence type="ECO:0000256" key="10">
    <source>
        <dbReference type="ARBA" id="ARBA00023136"/>
    </source>
</evidence>
<accession>A0A4R3N275</accession>
<dbReference type="PANTHER" id="PTHR30042:SF2">
    <property type="entry name" value="POTASSIUM-TRANSPORTING ATPASE KDPC SUBUNIT"/>
    <property type="match status" value="1"/>
</dbReference>
<comment type="function">
    <text evidence="11">Part of the high-affinity ATP-driven potassium transport (or Kdp) system, which catalyzes the hydrolysis of ATP coupled with the electrogenic transport of potassium into the cytoplasm. This subunit acts as a catalytic chaperone that increases the ATP-binding affinity of the ATP-hydrolyzing subunit KdpB by the formation of a transient KdpB/KdpC/ATP ternary complex.</text>
</comment>
<keyword evidence="7 11" id="KW-0630">Potassium</keyword>
<organism evidence="12 13">
    <name type="scientific">Thiobaca trueperi</name>
    <dbReference type="NCBI Taxonomy" id="127458"/>
    <lineage>
        <taxon>Bacteria</taxon>
        <taxon>Pseudomonadati</taxon>
        <taxon>Pseudomonadota</taxon>
        <taxon>Gammaproteobacteria</taxon>
        <taxon>Chromatiales</taxon>
        <taxon>Chromatiaceae</taxon>
        <taxon>Thiobaca</taxon>
    </lineage>
</organism>
<keyword evidence="13" id="KW-1185">Reference proteome</keyword>
<proteinExistence type="inferred from homology"/>
<keyword evidence="2 11" id="KW-1003">Cell membrane</keyword>
<reference evidence="12 13" key="1">
    <citation type="submission" date="2019-03" db="EMBL/GenBank/DDBJ databases">
        <title>Genomic Encyclopedia of Type Strains, Phase IV (KMG-IV): sequencing the most valuable type-strain genomes for metagenomic binning, comparative biology and taxonomic classification.</title>
        <authorList>
            <person name="Goeker M."/>
        </authorList>
    </citation>
    <scope>NUCLEOTIDE SEQUENCE [LARGE SCALE GENOMIC DNA]</scope>
    <source>
        <strain evidence="12 13">DSM 13587</strain>
    </source>
</reference>
<evidence type="ECO:0000256" key="6">
    <source>
        <dbReference type="ARBA" id="ARBA00022840"/>
    </source>
</evidence>